<feature type="domain" description="HNH nuclease" evidence="1">
    <location>
        <begin position="52"/>
        <end position="93"/>
    </location>
</feature>
<evidence type="ECO:0000313" key="2">
    <source>
        <dbReference type="EMBL" id="GEK88898.1"/>
    </source>
</evidence>
<dbReference type="Gene3D" id="3.90.75.20">
    <property type="match status" value="1"/>
</dbReference>
<protein>
    <submittedName>
        <fullName evidence="3">HTH domain-containing protein</fullName>
    </submittedName>
</protein>
<dbReference type="Pfam" id="PF13392">
    <property type="entry name" value="HNH_3"/>
    <property type="match status" value="1"/>
</dbReference>
<evidence type="ECO:0000259" key="1">
    <source>
        <dbReference type="Pfam" id="PF13392"/>
    </source>
</evidence>
<name>A0A1H7RLF9_9LACT</name>
<organism evidence="3 4">
    <name type="scientific">Alkalibacterium putridalgicola</name>
    <dbReference type="NCBI Taxonomy" id="426703"/>
    <lineage>
        <taxon>Bacteria</taxon>
        <taxon>Bacillati</taxon>
        <taxon>Bacillota</taxon>
        <taxon>Bacilli</taxon>
        <taxon>Lactobacillales</taxon>
        <taxon>Carnobacteriaceae</taxon>
        <taxon>Alkalibacterium</taxon>
    </lineage>
</organism>
<dbReference type="Proteomes" id="UP000198548">
    <property type="component" value="Unassembled WGS sequence"/>
</dbReference>
<evidence type="ECO:0000313" key="5">
    <source>
        <dbReference type="Proteomes" id="UP000321425"/>
    </source>
</evidence>
<evidence type="ECO:0000313" key="3">
    <source>
        <dbReference type="EMBL" id="SEL61150.1"/>
    </source>
</evidence>
<reference evidence="2 5" key="2">
    <citation type="submission" date="2019-07" db="EMBL/GenBank/DDBJ databases">
        <title>Whole genome shotgun sequence of Alkalibacterium putridalgicola NBRC 103243.</title>
        <authorList>
            <person name="Hosoyama A."/>
            <person name="Uohara A."/>
            <person name="Ohji S."/>
            <person name="Ichikawa N."/>
        </authorList>
    </citation>
    <scope>NUCLEOTIDE SEQUENCE [LARGE SCALE GENOMIC DNA]</scope>
    <source>
        <strain evidence="2 5">NBRC 103243</strain>
    </source>
</reference>
<dbReference type="InterPro" id="IPR003615">
    <property type="entry name" value="HNH_nuc"/>
</dbReference>
<dbReference type="OrthoDB" id="6631788at2"/>
<sequence length="180" mass="20927">MPAKSEKQVLYSVMIGDRVFNVTGRKRNKSGYVLLCINAHPNSDVAGYIMEHRVVAESYLGRFLNETEVVHHKNEIKHDNRVANLKVLDRGEHTIYHHLGSRRSKETRNKMSGLMKQRLKNKKNHPSYVDVDAELKKLVEEGRKATYISKKLNISRKTVYNKIEYLKLGETYDKHSSFSR</sequence>
<dbReference type="EMBL" id="BJUX01000008">
    <property type="protein sequence ID" value="GEK88898.1"/>
    <property type="molecule type" value="Genomic_DNA"/>
</dbReference>
<dbReference type="Proteomes" id="UP000321425">
    <property type="component" value="Unassembled WGS sequence"/>
</dbReference>
<keyword evidence="5" id="KW-1185">Reference proteome</keyword>
<dbReference type="AlphaFoldDB" id="A0A1H7RLF9"/>
<dbReference type="EMBL" id="FOBL01000005">
    <property type="protein sequence ID" value="SEL61150.1"/>
    <property type="molecule type" value="Genomic_DNA"/>
</dbReference>
<dbReference type="STRING" id="426703.SAMN04488100_10539"/>
<proteinExistence type="predicted"/>
<dbReference type="RefSeq" id="WP_091486985.1">
    <property type="nucleotide sequence ID" value="NZ_BJUX01000008.1"/>
</dbReference>
<reference evidence="3 4" key="1">
    <citation type="submission" date="2016-10" db="EMBL/GenBank/DDBJ databases">
        <authorList>
            <person name="de Groot N.N."/>
        </authorList>
    </citation>
    <scope>NUCLEOTIDE SEQUENCE [LARGE SCALE GENOMIC DNA]</scope>
    <source>
        <strain evidence="3 4">DSM 19182</strain>
    </source>
</reference>
<gene>
    <name evidence="2" type="ORF">APU01nite_09370</name>
    <name evidence="3" type="ORF">SAMN04488100_10539</name>
</gene>
<evidence type="ECO:0000313" key="4">
    <source>
        <dbReference type="Proteomes" id="UP000198548"/>
    </source>
</evidence>
<dbReference type="InterPro" id="IPR044925">
    <property type="entry name" value="His-Me_finger_sf"/>
</dbReference>
<dbReference type="SUPFAM" id="SSF54060">
    <property type="entry name" value="His-Me finger endonucleases"/>
    <property type="match status" value="1"/>
</dbReference>
<accession>A0A1H7RLF9</accession>